<dbReference type="Gene3D" id="3.40.50.880">
    <property type="match status" value="1"/>
</dbReference>
<dbReference type="AlphaFoldDB" id="A0A381Z237"/>
<organism evidence="1">
    <name type="scientific">marine metagenome</name>
    <dbReference type="NCBI Taxonomy" id="408172"/>
    <lineage>
        <taxon>unclassified sequences</taxon>
        <taxon>metagenomes</taxon>
        <taxon>ecological metagenomes</taxon>
    </lineage>
</organism>
<dbReference type="SUPFAM" id="SSF52317">
    <property type="entry name" value="Class I glutamine amidotransferase-like"/>
    <property type="match status" value="1"/>
</dbReference>
<evidence type="ECO:0008006" key="2">
    <source>
        <dbReference type="Google" id="ProtNLM"/>
    </source>
</evidence>
<accession>A0A381Z237</accession>
<protein>
    <recommendedName>
        <fullName evidence="2">ThuA-like domain-containing protein</fullName>
    </recommendedName>
</protein>
<proteinExistence type="predicted"/>
<evidence type="ECO:0000313" key="1">
    <source>
        <dbReference type="EMBL" id="SVA83356.1"/>
    </source>
</evidence>
<gene>
    <name evidence="1" type="ORF">METZ01_LOCUS136210</name>
</gene>
<reference evidence="1" key="1">
    <citation type="submission" date="2018-05" db="EMBL/GenBank/DDBJ databases">
        <authorList>
            <person name="Lanie J.A."/>
            <person name="Ng W.-L."/>
            <person name="Kazmierczak K.M."/>
            <person name="Andrzejewski T.M."/>
            <person name="Davidsen T.M."/>
            <person name="Wayne K.J."/>
            <person name="Tettelin H."/>
            <person name="Glass J.I."/>
            <person name="Rusch D."/>
            <person name="Podicherti R."/>
            <person name="Tsui H.-C.T."/>
            <person name="Winkler M.E."/>
        </authorList>
    </citation>
    <scope>NUCLEOTIDE SEQUENCE</scope>
</reference>
<dbReference type="InterPro" id="IPR029062">
    <property type="entry name" value="Class_I_gatase-like"/>
</dbReference>
<feature type="non-terminal residue" evidence="1">
    <location>
        <position position="189"/>
    </location>
</feature>
<name>A0A381Z237_9ZZZZ</name>
<dbReference type="EMBL" id="UINC01019670">
    <property type="protein sequence ID" value="SVA83356.1"/>
    <property type="molecule type" value="Genomic_DNA"/>
</dbReference>
<sequence length="189" mass="20431">MKTFLALTCSLGLVAGSMAAPKKVVMLAGKPSHGPLSHEHNAGIQLLAKCLKQGATGLVAPVVTLNGWPSDESIFEGADAVVIYSDGGGGHPAVRGDNLLKLGKLMKKDVGFLTIHYAVEPTTNKGNKEFLDWQGGCFETHWSVNPHWTANFSKLPKHPITRGVKPFKANDEWYFHMRFVPGMKGVTPI</sequence>